<dbReference type="EMBL" id="JAQOMS010000002">
    <property type="protein sequence ID" value="MDC2887784.1"/>
    <property type="molecule type" value="Genomic_DNA"/>
</dbReference>
<reference evidence="1 2" key="1">
    <citation type="submission" date="2023-01" db="EMBL/GenBank/DDBJ databases">
        <title>Psychrosphaera sp. nov., isolated from marine algae.</title>
        <authorList>
            <person name="Bayburt H."/>
            <person name="Choi B.J."/>
            <person name="Kim J.M."/>
            <person name="Choi D.G."/>
            <person name="Jeon C.O."/>
        </authorList>
    </citation>
    <scope>NUCLEOTIDE SEQUENCE [LARGE SCALE GENOMIC DNA]</scope>
    <source>
        <strain evidence="1 2">G1-22</strain>
    </source>
</reference>
<accession>A0ABT5F9Q5</accession>
<evidence type="ECO:0000313" key="2">
    <source>
        <dbReference type="Proteomes" id="UP001528411"/>
    </source>
</evidence>
<organism evidence="1 2">
    <name type="scientific">Psychrosphaera algicola</name>
    <dbReference type="NCBI Taxonomy" id="3023714"/>
    <lineage>
        <taxon>Bacteria</taxon>
        <taxon>Pseudomonadati</taxon>
        <taxon>Pseudomonadota</taxon>
        <taxon>Gammaproteobacteria</taxon>
        <taxon>Alteromonadales</taxon>
        <taxon>Pseudoalteromonadaceae</taxon>
        <taxon>Psychrosphaera</taxon>
    </lineage>
</organism>
<comment type="caution">
    <text evidence="1">The sequence shown here is derived from an EMBL/GenBank/DDBJ whole genome shotgun (WGS) entry which is preliminary data.</text>
</comment>
<protein>
    <submittedName>
        <fullName evidence="1">Uncharacterized protein</fullName>
    </submittedName>
</protein>
<evidence type="ECO:0000313" key="1">
    <source>
        <dbReference type="EMBL" id="MDC2887784.1"/>
    </source>
</evidence>
<gene>
    <name evidence="1" type="ORF">PN838_01620</name>
</gene>
<dbReference type="RefSeq" id="WP_272179573.1">
    <property type="nucleotide sequence ID" value="NZ_JAQOMS010000002.1"/>
</dbReference>
<keyword evidence="2" id="KW-1185">Reference proteome</keyword>
<name>A0ABT5F9Q5_9GAMM</name>
<proteinExistence type="predicted"/>
<sequence length="133" mass="15200">MTIADPNAPLQQTRTIEFSTVLASSVHDMKNSLCLLIQSIENLSNKLEQKGAEEAQELAGIHYEASRLNSNLLQILALYREDCDTLPLNIDEYYLDEILEELVAKNELYIDNRKLNIEFEIEDELVLSILTMN</sequence>
<dbReference type="Proteomes" id="UP001528411">
    <property type="component" value="Unassembled WGS sequence"/>
</dbReference>